<feature type="compositionally biased region" description="Low complexity" evidence="9">
    <location>
        <begin position="338"/>
        <end position="355"/>
    </location>
</feature>
<keyword evidence="13" id="KW-1185">Reference proteome</keyword>
<feature type="compositionally biased region" description="Basic and acidic residues" evidence="9">
    <location>
        <begin position="217"/>
        <end position="230"/>
    </location>
</feature>
<gene>
    <name evidence="12" type="ORF">CI238_06869</name>
</gene>
<dbReference type="Gene3D" id="1.20.5.420">
    <property type="entry name" value="Immunoglobulin FC, subunit C"/>
    <property type="match status" value="1"/>
</dbReference>
<dbReference type="AlphaFoldDB" id="A0A166ZJV3"/>
<feature type="non-terminal residue" evidence="12">
    <location>
        <position position="1"/>
    </location>
</feature>
<dbReference type="Pfam" id="PF18097">
    <property type="entry name" value="Vta1_C"/>
    <property type="match status" value="1"/>
</dbReference>
<dbReference type="STRING" id="1573173.A0A166ZJV3"/>
<keyword evidence="8" id="KW-0472">Membrane</keyword>
<dbReference type="GO" id="GO:0005771">
    <property type="term" value="C:multivesicular body"/>
    <property type="evidence" value="ECO:0007669"/>
    <property type="project" value="TreeGrafter"/>
</dbReference>
<name>A0A166ZJV3_COLIC</name>
<keyword evidence="7" id="KW-0653">Protein transport</keyword>
<feature type="compositionally biased region" description="Polar residues" evidence="9">
    <location>
        <begin position="326"/>
        <end position="337"/>
    </location>
</feature>
<sequence>LVLQHSSHILDPFAPVSCHPEIFPPSFRLSSLRPSPTQLQHRLYLPQPTPIITWPPIVAAMAEPIPDSLRQADITRFINRANQLRQYKPVITYWCEYWVVNQILAKGLHNVDDESLSYTTNLMDRLEQTKTENAQEEAITDDAVGQAYVEQFAQDAFERAEKVLNANRVTRQTADTYDAAATFLLLGNIWGPIDEETQKKVKYAKWNAARILKAIKEGKDPNESNPKHEEPEENLPALDPNDPDVRGLTSPPPKPVSVEDDPETEFYKKASTPAESLPPAASSEPAPTQSSVLDLPSVPTANDLNPPAPQTQGYFDPPEQFPPSPLSQTGANDTTVTANAPSAPSPYAASSTGPSFSPENAASPWQPPQIPPSNVIKTPPPPAPKQFKPPPIAPQPKAPVVPASHNSWAPSSAPSDEMDLPKAQKHAKWAISALNFEDVPTAVKELRNALAALGAQ</sequence>
<dbReference type="GO" id="GO:0015031">
    <property type="term" value="P:protein transport"/>
    <property type="evidence" value="ECO:0007669"/>
    <property type="project" value="UniProtKB-KW"/>
</dbReference>
<evidence type="ECO:0000256" key="7">
    <source>
        <dbReference type="ARBA" id="ARBA00022927"/>
    </source>
</evidence>
<evidence type="ECO:0000256" key="6">
    <source>
        <dbReference type="ARBA" id="ARBA00022753"/>
    </source>
</evidence>
<accession>A0A166ZJV3</accession>
<evidence type="ECO:0000259" key="11">
    <source>
        <dbReference type="Pfam" id="PF18097"/>
    </source>
</evidence>
<feature type="domain" description="Vta1 C-terminal" evidence="11">
    <location>
        <begin position="421"/>
        <end position="453"/>
    </location>
</feature>
<dbReference type="PANTHER" id="PTHR46009">
    <property type="entry name" value="VACUOLAR PROTEIN SORTING-ASSOCIATED PROTEIN VTA1 HOMOLOG"/>
    <property type="match status" value="1"/>
</dbReference>
<protein>
    <submittedName>
        <fullName evidence="12">Uncharacterized protein</fullName>
    </submittedName>
</protein>
<evidence type="ECO:0000256" key="3">
    <source>
        <dbReference type="ARBA" id="ARBA00007895"/>
    </source>
</evidence>
<keyword evidence="5" id="KW-0963">Cytoplasm</keyword>
<feature type="domain" description="Vta1/callose synthase N-terminal" evidence="10">
    <location>
        <begin position="73"/>
        <end position="217"/>
    </location>
</feature>
<dbReference type="InterPro" id="IPR041212">
    <property type="entry name" value="Vta1_C"/>
</dbReference>
<feature type="compositionally biased region" description="Polar residues" evidence="9">
    <location>
        <begin position="404"/>
        <end position="414"/>
    </location>
</feature>
<keyword evidence="4" id="KW-0813">Transport</keyword>
<reference evidence="12 13" key="1">
    <citation type="submission" date="2015-06" db="EMBL/GenBank/DDBJ databases">
        <title>Survival trade-offs in plant roots during colonization by closely related pathogenic and mutualistic fungi.</title>
        <authorList>
            <person name="Hacquard S."/>
            <person name="Kracher B."/>
            <person name="Hiruma K."/>
            <person name="Weinman A."/>
            <person name="Muench P."/>
            <person name="Garrido Oter R."/>
            <person name="Ver Loren van Themaat E."/>
            <person name="Dallerey J.-F."/>
            <person name="Damm U."/>
            <person name="Henrissat B."/>
            <person name="Lespinet O."/>
            <person name="Thon M."/>
            <person name="Kemen E."/>
            <person name="McHardy A.C."/>
            <person name="Schulze-Lefert P."/>
            <person name="O'Connell R.J."/>
        </authorList>
    </citation>
    <scope>NUCLEOTIDE SEQUENCE [LARGE SCALE GENOMIC DNA]</scope>
    <source>
        <strain evidence="12 13">MAFF 238704</strain>
    </source>
</reference>
<dbReference type="GO" id="GO:0010008">
    <property type="term" value="C:endosome membrane"/>
    <property type="evidence" value="ECO:0007669"/>
    <property type="project" value="UniProtKB-SubCell"/>
</dbReference>
<feature type="compositionally biased region" description="Low complexity" evidence="9">
    <location>
        <begin position="270"/>
        <end position="291"/>
    </location>
</feature>
<dbReference type="PANTHER" id="PTHR46009:SF1">
    <property type="entry name" value="VACUOLAR PROTEIN SORTING-ASSOCIATED PROTEIN VTA1 HOMOLOG"/>
    <property type="match status" value="1"/>
</dbReference>
<evidence type="ECO:0000256" key="1">
    <source>
        <dbReference type="ARBA" id="ARBA00004481"/>
    </source>
</evidence>
<dbReference type="Gene3D" id="1.25.40.270">
    <property type="entry name" value="Vacuolar protein sorting-associated protein vta1"/>
    <property type="match status" value="1"/>
</dbReference>
<comment type="subcellular location">
    <subcellularLocation>
        <location evidence="2">Cytoplasm</location>
    </subcellularLocation>
    <subcellularLocation>
        <location evidence="1">Endosome membrane</location>
        <topology evidence="1">Peripheral membrane protein</topology>
    </subcellularLocation>
</comment>
<dbReference type="InterPro" id="IPR044538">
    <property type="entry name" value="Vta1-like"/>
</dbReference>
<feature type="region of interest" description="Disordered" evidence="9">
    <location>
        <begin position="217"/>
        <end position="424"/>
    </location>
</feature>
<evidence type="ECO:0000256" key="9">
    <source>
        <dbReference type="SAM" id="MobiDB-lite"/>
    </source>
</evidence>
<evidence type="ECO:0000256" key="8">
    <source>
        <dbReference type="ARBA" id="ARBA00023136"/>
    </source>
</evidence>
<dbReference type="Proteomes" id="UP000076584">
    <property type="component" value="Unassembled WGS sequence"/>
</dbReference>
<evidence type="ECO:0000313" key="12">
    <source>
        <dbReference type="EMBL" id="KZL79007.1"/>
    </source>
</evidence>
<dbReference type="GO" id="GO:0032511">
    <property type="term" value="P:late endosome to vacuole transport via multivesicular body sorting pathway"/>
    <property type="evidence" value="ECO:0007669"/>
    <property type="project" value="InterPro"/>
</dbReference>
<feature type="compositionally biased region" description="Pro residues" evidence="9">
    <location>
        <begin position="378"/>
        <end position="399"/>
    </location>
</feature>
<comment type="caution">
    <text evidence="12">The sequence shown here is derived from an EMBL/GenBank/DDBJ whole genome shotgun (WGS) entry which is preliminary data.</text>
</comment>
<proteinExistence type="inferred from homology"/>
<organism evidence="12 13">
    <name type="scientific">Colletotrichum incanum</name>
    <name type="common">Soybean anthracnose fungus</name>
    <dbReference type="NCBI Taxonomy" id="1573173"/>
    <lineage>
        <taxon>Eukaryota</taxon>
        <taxon>Fungi</taxon>
        <taxon>Dikarya</taxon>
        <taxon>Ascomycota</taxon>
        <taxon>Pezizomycotina</taxon>
        <taxon>Sordariomycetes</taxon>
        <taxon>Hypocreomycetidae</taxon>
        <taxon>Glomerellales</taxon>
        <taxon>Glomerellaceae</taxon>
        <taxon>Colletotrichum</taxon>
        <taxon>Colletotrichum spaethianum species complex</taxon>
    </lineage>
</organism>
<evidence type="ECO:0000256" key="5">
    <source>
        <dbReference type="ARBA" id="ARBA00022490"/>
    </source>
</evidence>
<comment type="similarity">
    <text evidence="3">Belongs to the VTA1 family.</text>
</comment>
<dbReference type="InterPro" id="IPR039431">
    <property type="entry name" value="Vta1/CALS_N"/>
</dbReference>
<keyword evidence="6" id="KW-0967">Endosome</keyword>
<dbReference type="EMBL" id="LFIW01002162">
    <property type="protein sequence ID" value="KZL79007.1"/>
    <property type="molecule type" value="Genomic_DNA"/>
</dbReference>
<dbReference type="InterPro" id="IPR023175">
    <property type="entry name" value="Vta1/CALS_N_sf"/>
</dbReference>
<evidence type="ECO:0000313" key="13">
    <source>
        <dbReference type="Proteomes" id="UP000076584"/>
    </source>
</evidence>
<evidence type="ECO:0000259" key="10">
    <source>
        <dbReference type="Pfam" id="PF04652"/>
    </source>
</evidence>
<evidence type="ECO:0000256" key="4">
    <source>
        <dbReference type="ARBA" id="ARBA00022448"/>
    </source>
</evidence>
<dbReference type="Pfam" id="PF04652">
    <property type="entry name" value="Vta1"/>
    <property type="match status" value="1"/>
</dbReference>
<evidence type="ECO:0000256" key="2">
    <source>
        <dbReference type="ARBA" id="ARBA00004496"/>
    </source>
</evidence>